<evidence type="ECO:0000313" key="8">
    <source>
        <dbReference type="EMBL" id="KAJ6804919.1"/>
    </source>
</evidence>
<dbReference type="GO" id="GO:0098542">
    <property type="term" value="P:defense response to other organism"/>
    <property type="evidence" value="ECO:0007669"/>
    <property type="project" value="InterPro"/>
</dbReference>
<keyword evidence="4 6" id="KW-0472">Membrane</keyword>
<keyword evidence="9" id="KW-1185">Reference proteome</keyword>
<dbReference type="EMBL" id="JANAVB010035817">
    <property type="protein sequence ID" value="KAJ6804919.1"/>
    <property type="molecule type" value="Genomic_DNA"/>
</dbReference>
<keyword evidence="3 6" id="KW-1133">Transmembrane helix</keyword>
<comment type="caution">
    <text evidence="8">The sequence shown here is derived from an EMBL/GenBank/DDBJ whole genome shotgun (WGS) entry which is preliminary data.</text>
</comment>
<dbReference type="Proteomes" id="UP001140949">
    <property type="component" value="Unassembled WGS sequence"/>
</dbReference>
<dbReference type="InterPro" id="IPR044839">
    <property type="entry name" value="NDR1-like"/>
</dbReference>
<feature type="transmembrane region" description="Helical" evidence="6">
    <location>
        <begin position="108"/>
        <end position="127"/>
    </location>
</feature>
<feature type="compositionally biased region" description="Basic and acidic residues" evidence="5">
    <location>
        <begin position="1"/>
        <end position="20"/>
    </location>
</feature>
<evidence type="ECO:0000256" key="1">
    <source>
        <dbReference type="ARBA" id="ARBA00004167"/>
    </source>
</evidence>
<proteinExistence type="predicted"/>
<feature type="domain" description="Late embryogenesis abundant protein LEA-2 subgroup" evidence="7">
    <location>
        <begin position="159"/>
        <end position="262"/>
    </location>
</feature>
<reference evidence="8" key="1">
    <citation type="journal article" date="2023" name="GigaByte">
        <title>Genome assembly of the bearded iris, Iris pallida Lam.</title>
        <authorList>
            <person name="Bruccoleri R.E."/>
            <person name="Oakeley E.J."/>
            <person name="Faust A.M.E."/>
            <person name="Altorfer M."/>
            <person name="Dessus-Babus S."/>
            <person name="Burckhardt D."/>
            <person name="Oertli M."/>
            <person name="Naumann U."/>
            <person name="Petersen F."/>
            <person name="Wong J."/>
        </authorList>
    </citation>
    <scope>NUCLEOTIDE SEQUENCE</scope>
    <source>
        <strain evidence="8">GSM-AAB239-AS_SAM_17_03QT</strain>
    </source>
</reference>
<dbReference type="PANTHER" id="PTHR31234:SF70">
    <property type="entry name" value="LATE EMBRYOGENESIS ABUNDANT PROTEIN LEA-2 SUBGROUP DOMAIN-CONTAINING PROTEIN"/>
    <property type="match status" value="1"/>
</dbReference>
<keyword evidence="2 6" id="KW-0812">Transmembrane</keyword>
<name>A0AAX6ELW5_IRIPA</name>
<evidence type="ECO:0000259" key="7">
    <source>
        <dbReference type="Pfam" id="PF03168"/>
    </source>
</evidence>
<feature type="region of interest" description="Disordered" evidence="5">
    <location>
        <begin position="1"/>
        <end position="27"/>
    </location>
</feature>
<accession>A0AAX6ELW5</accession>
<dbReference type="GO" id="GO:0005886">
    <property type="term" value="C:plasma membrane"/>
    <property type="evidence" value="ECO:0007669"/>
    <property type="project" value="TreeGrafter"/>
</dbReference>
<evidence type="ECO:0000313" key="9">
    <source>
        <dbReference type="Proteomes" id="UP001140949"/>
    </source>
</evidence>
<dbReference type="InterPro" id="IPR004864">
    <property type="entry name" value="LEA_2"/>
</dbReference>
<dbReference type="Pfam" id="PF03168">
    <property type="entry name" value="LEA_2"/>
    <property type="match status" value="1"/>
</dbReference>
<evidence type="ECO:0000256" key="4">
    <source>
        <dbReference type="ARBA" id="ARBA00023136"/>
    </source>
</evidence>
<reference evidence="8" key="2">
    <citation type="submission" date="2023-04" db="EMBL/GenBank/DDBJ databases">
        <authorList>
            <person name="Bruccoleri R.E."/>
            <person name="Oakeley E.J."/>
            <person name="Faust A.-M."/>
            <person name="Dessus-Babus S."/>
            <person name="Altorfer M."/>
            <person name="Burckhardt D."/>
            <person name="Oertli M."/>
            <person name="Naumann U."/>
            <person name="Petersen F."/>
            <person name="Wong J."/>
        </authorList>
    </citation>
    <scope>NUCLEOTIDE SEQUENCE</scope>
    <source>
        <strain evidence="8">GSM-AAB239-AS_SAM_17_03QT</strain>
        <tissue evidence="8">Leaf</tissue>
    </source>
</reference>
<dbReference type="PANTHER" id="PTHR31234">
    <property type="entry name" value="LATE EMBRYOGENESIS ABUNDANT (LEA) HYDROXYPROLINE-RICH GLYCOPROTEIN FAMILY"/>
    <property type="match status" value="1"/>
</dbReference>
<evidence type="ECO:0000256" key="5">
    <source>
        <dbReference type="SAM" id="MobiDB-lite"/>
    </source>
</evidence>
<evidence type="ECO:0000256" key="6">
    <source>
        <dbReference type="SAM" id="Phobius"/>
    </source>
</evidence>
<dbReference type="AlphaFoldDB" id="A0AAX6ELW5"/>
<protein>
    <recommendedName>
        <fullName evidence="7">Late embryogenesis abundant protein LEA-2 subgroup domain-containing protein</fullName>
    </recommendedName>
</protein>
<comment type="subcellular location">
    <subcellularLocation>
        <location evidence="1">Membrane</location>
        <topology evidence="1">Single-pass membrane protein</topology>
    </subcellularLocation>
</comment>
<sequence>MMDERVHPLNPHADDTDSVRSSKLFASDDNESLRSSVSGMESCLLKKPRAAPGSYVIQIPKDQIYRLPPPENAHLFDAYTRRGKRSARTARRCCCCCVSRRCLVRTSCALALVLLALATAAGVLYFVSRPRLPAYNVDSISIRGFNLTGSINPEIDLAVRADNRNKKIGIDYRGGGTASVAYSSVALAGGGAWPAFYQGTGNVTVVAMALKGSGVRLPDGAIGALRGQRARGRVPLEIGAEVPVRARLGSITSWAFKVRVKCDVVVDDMGSNAKVVSESCRASAAWR</sequence>
<gene>
    <name evidence="8" type="ORF">M6B38_185420</name>
</gene>
<evidence type="ECO:0000256" key="3">
    <source>
        <dbReference type="ARBA" id="ARBA00022989"/>
    </source>
</evidence>
<organism evidence="8 9">
    <name type="scientific">Iris pallida</name>
    <name type="common">Sweet iris</name>
    <dbReference type="NCBI Taxonomy" id="29817"/>
    <lineage>
        <taxon>Eukaryota</taxon>
        <taxon>Viridiplantae</taxon>
        <taxon>Streptophyta</taxon>
        <taxon>Embryophyta</taxon>
        <taxon>Tracheophyta</taxon>
        <taxon>Spermatophyta</taxon>
        <taxon>Magnoliopsida</taxon>
        <taxon>Liliopsida</taxon>
        <taxon>Asparagales</taxon>
        <taxon>Iridaceae</taxon>
        <taxon>Iridoideae</taxon>
        <taxon>Irideae</taxon>
        <taxon>Iris</taxon>
    </lineage>
</organism>
<evidence type="ECO:0000256" key="2">
    <source>
        <dbReference type="ARBA" id="ARBA00022692"/>
    </source>
</evidence>